<comment type="caution">
    <text evidence="1">The sequence shown here is derived from an EMBL/GenBank/DDBJ whole genome shotgun (WGS) entry which is preliminary data.</text>
</comment>
<evidence type="ECO:0000313" key="1">
    <source>
        <dbReference type="EMBL" id="EGK70736.1"/>
    </source>
</evidence>
<dbReference type="Proteomes" id="UP000005019">
    <property type="component" value="Unassembled WGS sequence"/>
</dbReference>
<dbReference type="InterPro" id="IPR029058">
    <property type="entry name" value="AB_hydrolase_fold"/>
</dbReference>
<dbReference type="RefSeq" id="WP_008063036.1">
    <property type="nucleotide sequence ID" value="NZ_AFHG01000053.1"/>
</dbReference>
<gene>
    <name evidence="1" type="ORF">METUNv1_02957</name>
</gene>
<proteinExistence type="predicted"/>
<dbReference type="SUPFAM" id="SSF53474">
    <property type="entry name" value="alpha/beta-Hydrolases"/>
    <property type="match status" value="1"/>
</dbReference>
<dbReference type="OrthoDB" id="9814831at2"/>
<dbReference type="EMBL" id="AFHG01000053">
    <property type="protein sequence ID" value="EGK70736.1"/>
    <property type="molecule type" value="Genomic_DNA"/>
</dbReference>
<organism evidence="1 2">
    <name type="scientific">Methyloversatilis universalis (strain ATCC BAA-1314 / DSM 25237 / JCM 13912 / CCUG 52030 / FAM5)</name>
    <dbReference type="NCBI Taxonomy" id="1000565"/>
    <lineage>
        <taxon>Bacteria</taxon>
        <taxon>Pseudomonadati</taxon>
        <taxon>Pseudomonadota</taxon>
        <taxon>Betaproteobacteria</taxon>
        <taxon>Nitrosomonadales</taxon>
        <taxon>Sterolibacteriaceae</taxon>
        <taxon>Methyloversatilis</taxon>
    </lineage>
</organism>
<keyword evidence="1" id="KW-0378">Hydrolase</keyword>
<dbReference type="PANTHER" id="PTHR35602">
    <property type="entry name" value="ESTERASE YQIA-RELATED"/>
    <property type="match status" value="1"/>
</dbReference>
<accession>F5RF80</accession>
<dbReference type="AlphaFoldDB" id="F5RF80"/>
<reference evidence="1 2" key="1">
    <citation type="journal article" date="2011" name="J. Bacteriol.">
        <title>Genome sequence of Methyloversatilis universalis FAM5T, a methylotrophic representative of the order Rhodocyclales.</title>
        <authorList>
            <person name="Kittichotirat W."/>
            <person name="Good N.M."/>
            <person name="Hall R."/>
            <person name="Bringel F."/>
            <person name="Lajus A."/>
            <person name="Medigue C."/>
            <person name="Smalley N.E."/>
            <person name="Beck D."/>
            <person name="Bumgarner R."/>
            <person name="Vuilleumier S."/>
            <person name="Kalyuzhnaya M.G."/>
        </authorList>
    </citation>
    <scope>NUCLEOTIDE SEQUENCE [LARGE SCALE GENOMIC DNA]</scope>
    <source>
        <strain evidence="2">ATCC BAA-1314 / JCM 13912 / FAM5</strain>
    </source>
</reference>
<sequence>MQTLFYFHGFRSGPQSAKAQQLRARLARRGQADLLWCEQLPPAPRDAIALIESALCPALEAGREVSLAGSSLGGFYALHLAEKYGLRAALINPAVVAPLSLGDYIGEHSHMYTGETFHFGQQDVDALRALDVPAVTRPERYLVLLETGDEVLDWWQAVLRLRGANMVIRAGGDHSLQSFADELNRLCDFLLPER</sequence>
<dbReference type="InterPro" id="IPR008886">
    <property type="entry name" value="UPF0227/Esterase_YqiA"/>
</dbReference>
<name>F5RF80_METUF</name>
<dbReference type="eggNOG" id="COG3150">
    <property type="taxonomic scope" value="Bacteria"/>
</dbReference>
<dbReference type="ESTHER" id="9rhoo-f5rf80">
    <property type="family name" value="abh_upf00227"/>
</dbReference>
<dbReference type="Gene3D" id="3.40.50.1820">
    <property type="entry name" value="alpha/beta hydrolase"/>
    <property type="match status" value="1"/>
</dbReference>
<protein>
    <submittedName>
        <fullName evidence="1">Alpha/beta-hydrolase</fullName>
    </submittedName>
</protein>
<dbReference type="STRING" id="1000565.METUNv1_02957"/>
<evidence type="ECO:0000313" key="2">
    <source>
        <dbReference type="Proteomes" id="UP000005019"/>
    </source>
</evidence>
<dbReference type="GO" id="GO:0016787">
    <property type="term" value="F:hydrolase activity"/>
    <property type="evidence" value="ECO:0007669"/>
    <property type="project" value="UniProtKB-KW"/>
</dbReference>
<dbReference type="Pfam" id="PF05728">
    <property type="entry name" value="UPF0227"/>
    <property type="match status" value="1"/>
</dbReference>
<dbReference type="PANTHER" id="PTHR35602:SF3">
    <property type="entry name" value="ESTERASE YQIA"/>
    <property type="match status" value="1"/>
</dbReference>
<keyword evidence="2" id="KW-1185">Reference proteome</keyword>